<name>X1JHV1_9ZZZZ</name>
<dbReference type="PANTHER" id="PTHR10876">
    <property type="entry name" value="ZINC FINGER PROTEIN ZPR1"/>
    <property type="match status" value="1"/>
</dbReference>
<dbReference type="GO" id="GO:0005634">
    <property type="term" value="C:nucleus"/>
    <property type="evidence" value="ECO:0007669"/>
    <property type="project" value="TreeGrafter"/>
</dbReference>
<gene>
    <name evidence="1" type="ORF">S03H2_49051</name>
</gene>
<dbReference type="InterPro" id="IPR040141">
    <property type="entry name" value="ZPR1"/>
</dbReference>
<dbReference type="PANTHER" id="PTHR10876:SF0">
    <property type="entry name" value="ZINC FINGER PROTEIN ZPR1"/>
    <property type="match status" value="1"/>
</dbReference>
<comment type="caution">
    <text evidence="1">The sequence shown here is derived from an EMBL/GenBank/DDBJ whole genome shotgun (WGS) entry which is preliminary data.</text>
</comment>
<dbReference type="AlphaFoldDB" id="X1JHV1"/>
<accession>X1JHV1</accession>
<organism evidence="1">
    <name type="scientific">marine sediment metagenome</name>
    <dbReference type="NCBI Taxonomy" id="412755"/>
    <lineage>
        <taxon>unclassified sequences</taxon>
        <taxon>metagenomes</taxon>
        <taxon>ecological metagenomes</taxon>
    </lineage>
</organism>
<dbReference type="Gene3D" id="2.20.25.420">
    <property type="entry name" value="ZPR1, zinc finger domain"/>
    <property type="match status" value="1"/>
</dbReference>
<dbReference type="EMBL" id="BARU01030969">
    <property type="protein sequence ID" value="GAH69323.1"/>
    <property type="molecule type" value="Genomic_DNA"/>
</dbReference>
<reference evidence="1" key="1">
    <citation type="journal article" date="2014" name="Front. Microbiol.">
        <title>High frequency of phylogenetically diverse reductive dehalogenase-homologous genes in deep subseafloor sedimentary metagenomes.</title>
        <authorList>
            <person name="Kawai M."/>
            <person name="Futagami T."/>
            <person name="Toyoda A."/>
            <person name="Takaki Y."/>
            <person name="Nishi S."/>
            <person name="Hori S."/>
            <person name="Arai W."/>
            <person name="Tsubouchi T."/>
            <person name="Morono Y."/>
            <person name="Uchiyama I."/>
            <person name="Ito T."/>
            <person name="Fujiyama A."/>
            <person name="Inagaki F."/>
            <person name="Takami H."/>
        </authorList>
    </citation>
    <scope>NUCLEOTIDE SEQUENCE</scope>
    <source>
        <strain evidence="1">Expedition CK06-06</strain>
    </source>
</reference>
<dbReference type="InterPro" id="IPR042452">
    <property type="entry name" value="ZPR1_Znf1/2"/>
</dbReference>
<feature type="non-terminal residue" evidence="1">
    <location>
        <position position="100"/>
    </location>
</feature>
<evidence type="ECO:0000313" key="1">
    <source>
        <dbReference type="EMBL" id="GAH69323.1"/>
    </source>
</evidence>
<protein>
    <submittedName>
        <fullName evidence="1">Uncharacterized protein</fullName>
    </submittedName>
</protein>
<sequence>MSEKAKKTIINFSFKCPICSEGKIEISKVIYDVPDGDKMLIIKFECNVCNYSNNDIIPLTTNFTPGIMKLKVANEDDLKSKIYRSPVGSLEIPELELVVN</sequence>
<proteinExistence type="predicted"/>